<accession>X1VEH0</accession>
<organism evidence="1">
    <name type="scientific">marine sediment metagenome</name>
    <dbReference type="NCBI Taxonomy" id="412755"/>
    <lineage>
        <taxon>unclassified sequences</taxon>
        <taxon>metagenomes</taxon>
        <taxon>ecological metagenomes</taxon>
    </lineage>
</organism>
<dbReference type="AlphaFoldDB" id="X1VEH0"/>
<sequence>MPREGYTDILLKVELPFSLGFIKPSNGFEFGTNERTYGGFGAGGSCGFADPEAQVGFSYVMNKMDLYIVDDPREKSLREAFYRCLKRL</sequence>
<dbReference type="SUPFAM" id="SSF56601">
    <property type="entry name" value="beta-lactamase/transpeptidase-like"/>
    <property type="match status" value="1"/>
</dbReference>
<dbReference type="InterPro" id="IPR012338">
    <property type="entry name" value="Beta-lactam/transpept-like"/>
</dbReference>
<proteinExistence type="predicted"/>
<name>X1VEH0_9ZZZZ</name>
<evidence type="ECO:0008006" key="2">
    <source>
        <dbReference type="Google" id="ProtNLM"/>
    </source>
</evidence>
<reference evidence="1" key="1">
    <citation type="journal article" date="2014" name="Front. Microbiol.">
        <title>High frequency of phylogenetically diverse reductive dehalogenase-homologous genes in deep subseafloor sedimentary metagenomes.</title>
        <authorList>
            <person name="Kawai M."/>
            <person name="Futagami T."/>
            <person name="Toyoda A."/>
            <person name="Takaki Y."/>
            <person name="Nishi S."/>
            <person name="Hori S."/>
            <person name="Arai W."/>
            <person name="Tsubouchi T."/>
            <person name="Morono Y."/>
            <person name="Uchiyama I."/>
            <person name="Ito T."/>
            <person name="Fujiyama A."/>
            <person name="Inagaki F."/>
            <person name="Takami H."/>
        </authorList>
    </citation>
    <scope>NUCLEOTIDE SEQUENCE</scope>
    <source>
        <strain evidence="1">Expedition CK06-06</strain>
    </source>
</reference>
<dbReference type="Gene3D" id="3.40.710.10">
    <property type="entry name" value="DD-peptidase/beta-lactamase superfamily"/>
    <property type="match status" value="1"/>
</dbReference>
<comment type="caution">
    <text evidence="1">The sequence shown here is derived from an EMBL/GenBank/DDBJ whole genome shotgun (WGS) entry which is preliminary data.</text>
</comment>
<evidence type="ECO:0000313" key="1">
    <source>
        <dbReference type="EMBL" id="GAJ05035.1"/>
    </source>
</evidence>
<protein>
    <recommendedName>
        <fullName evidence="2">Beta-lactamase-related domain-containing protein</fullName>
    </recommendedName>
</protein>
<dbReference type="EMBL" id="BARW01029038">
    <property type="protein sequence ID" value="GAJ05035.1"/>
    <property type="molecule type" value="Genomic_DNA"/>
</dbReference>
<gene>
    <name evidence="1" type="ORF">S12H4_46743</name>
</gene>